<dbReference type="Gene3D" id="3.40.50.300">
    <property type="entry name" value="P-loop containing nucleotide triphosphate hydrolases"/>
    <property type="match status" value="1"/>
</dbReference>
<evidence type="ECO:0000259" key="4">
    <source>
        <dbReference type="Pfam" id="PF00685"/>
    </source>
</evidence>
<accession>A0A674PA81</accession>
<comment type="similarity">
    <text evidence="1 3">Belongs to the sulfotransferase 1 family.</text>
</comment>
<dbReference type="AlphaFoldDB" id="A0A674PA81"/>
<dbReference type="InterPro" id="IPR000863">
    <property type="entry name" value="Sulfotransferase_dom"/>
</dbReference>
<proteinExistence type="inferred from homology"/>
<sequence>MSSDGVSNLQTRIQMAQNMKEEEKQYRYNGVLYPTIMCPEENLKVLNQFQARSDDILLVAYPKCGEWIMFMIENVKEFKGNFMHLLLNGCSDMLKFLGTHLHPDNIPATFYEKKVKMLVVFRNPKDTLVSFFHFYNNNPVLPSGQSWDSFFSNFMKGEVSWGSYFEHALAWDQRMDDPAVKVITYEELKQDLSSGVGDISSFFSFSLTQDQVQHITEGSTFRAMKENAGNSHAAIGNVIFRKGEVGDWKNHFTAEQSKEMDEVFQKHLANTKLGARLNYQKFCR</sequence>
<protein>
    <recommendedName>
        <fullName evidence="3">Sulfotransferase</fullName>
        <ecNumber evidence="3">2.8.2.-</ecNumber>
    </recommendedName>
</protein>
<dbReference type="GO" id="GO:0008146">
    <property type="term" value="F:sulfotransferase activity"/>
    <property type="evidence" value="ECO:0007669"/>
    <property type="project" value="InterPro"/>
</dbReference>
<reference evidence="5" key="3">
    <citation type="submission" date="2025-09" db="UniProtKB">
        <authorList>
            <consortium name="Ensembl"/>
        </authorList>
    </citation>
    <scope>IDENTIFICATION</scope>
</reference>
<evidence type="ECO:0000256" key="1">
    <source>
        <dbReference type="ARBA" id="ARBA00005771"/>
    </source>
</evidence>
<dbReference type="PANTHER" id="PTHR11783">
    <property type="entry name" value="SULFOTRANSFERASE SULT"/>
    <property type="match status" value="1"/>
</dbReference>
<dbReference type="Pfam" id="PF00685">
    <property type="entry name" value="Sulfotransfer_1"/>
    <property type="match status" value="1"/>
</dbReference>
<reference evidence="5 6" key="1">
    <citation type="journal article" date="2011" name="Genome Biol. Evol.">
        <title>Integration of the genetic map and genome assembly of fugu facilitates insights into distinct features of genome evolution in teleosts and mammals.</title>
        <authorList>
            <person name="Kai W."/>
            <person name="Kikuchi K."/>
            <person name="Tohari S."/>
            <person name="Chew A.K."/>
            <person name="Tay A."/>
            <person name="Fujiwara A."/>
            <person name="Hosoya S."/>
            <person name="Suetake H."/>
            <person name="Naruse K."/>
            <person name="Brenner S."/>
            <person name="Suzuki Y."/>
            <person name="Venkatesh B."/>
        </authorList>
    </citation>
    <scope>NUCLEOTIDE SEQUENCE [LARGE SCALE GENOMIC DNA]</scope>
</reference>
<organism evidence="5 6">
    <name type="scientific">Takifugu rubripes</name>
    <name type="common">Japanese pufferfish</name>
    <name type="synonym">Fugu rubripes</name>
    <dbReference type="NCBI Taxonomy" id="31033"/>
    <lineage>
        <taxon>Eukaryota</taxon>
        <taxon>Metazoa</taxon>
        <taxon>Chordata</taxon>
        <taxon>Craniata</taxon>
        <taxon>Vertebrata</taxon>
        <taxon>Euteleostomi</taxon>
        <taxon>Actinopterygii</taxon>
        <taxon>Neopterygii</taxon>
        <taxon>Teleostei</taxon>
        <taxon>Neoteleostei</taxon>
        <taxon>Acanthomorphata</taxon>
        <taxon>Eupercaria</taxon>
        <taxon>Tetraodontiformes</taxon>
        <taxon>Tetradontoidea</taxon>
        <taxon>Tetraodontidae</taxon>
        <taxon>Takifugu</taxon>
    </lineage>
</organism>
<gene>
    <name evidence="5" type="primary">LOC115249479</name>
</gene>
<reference evidence="5" key="2">
    <citation type="submission" date="2025-08" db="UniProtKB">
        <authorList>
            <consortium name="Ensembl"/>
        </authorList>
    </citation>
    <scope>IDENTIFICATION</scope>
</reference>
<feature type="domain" description="Sulfotransferase" evidence="4">
    <location>
        <begin position="94"/>
        <end position="271"/>
    </location>
</feature>
<evidence type="ECO:0000256" key="2">
    <source>
        <dbReference type="ARBA" id="ARBA00022679"/>
    </source>
</evidence>
<dbReference type="Proteomes" id="UP000005226">
    <property type="component" value="Chromosome 4"/>
</dbReference>
<dbReference type="InterPro" id="IPR027417">
    <property type="entry name" value="P-loop_NTPase"/>
</dbReference>
<dbReference type="GeneTree" id="ENSGT00940000159084"/>
<dbReference type="EC" id="2.8.2.-" evidence="3"/>
<evidence type="ECO:0000256" key="3">
    <source>
        <dbReference type="RuleBase" id="RU361155"/>
    </source>
</evidence>
<name>A0A674PA81_TAKRU</name>
<keyword evidence="2 3" id="KW-0808">Transferase</keyword>
<dbReference type="Ensembl" id="ENSTRUT00000080427.1">
    <property type="protein sequence ID" value="ENSTRUP00000082562.1"/>
    <property type="gene ID" value="ENSTRUG00000021731.2"/>
</dbReference>
<keyword evidence="6" id="KW-1185">Reference proteome</keyword>
<evidence type="ECO:0000313" key="6">
    <source>
        <dbReference type="Proteomes" id="UP000005226"/>
    </source>
</evidence>
<evidence type="ECO:0000313" key="5">
    <source>
        <dbReference type="Ensembl" id="ENSTRUP00000082562.1"/>
    </source>
</evidence>
<dbReference type="SUPFAM" id="SSF52540">
    <property type="entry name" value="P-loop containing nucleoside triphosphate hydrolases"/>
    <property type="match status" value="1"/>
</dbReference>